<gene>
    <name evidence="3" type="ORF">DYB28_011339</name>
</gene>
<dbReference type="AlphaFoldDB" id="A0A9X8E9T4"/>
<organism evidence="3 4">
    <name type="scientific">Aphanomyces astaci</name>
    <name type="common">Crayfish plague agent</name>
    <dbReference type="NCBI Taxonomy" id="112090"/>
    <lineage>
        <taxon>Eukaryota</taxon>
        <taxon>Sar</taxon>
        <taxon>Stramenopiles</taxon>
        <taxon>Oomycota</taxon>
        <taxon>Saprolegniomycetes</taxon>
        <taxon>Saprolegniales</taxon>
        <taxon>Verrucalvaceae</taxon>
        <taxon>Aphanomyces</taxon>
    </lineage>
</organism>
<accession>A0A9X8E9T4</accession>
<reference evidence="3 4" key="1">
    <citation type="journal article" date="2018" name="J. Invertebr. Pathol.">
        <title>New genotyping method for the causative agent of crayfish plague (Aphanomyces astaci) based on whole genome data.</title>
        <authorList>
            <person name="Minardi D."/>
            <person name="Studholme D.J."/>
            <person name="van der Giezen M."/>
            <person name="Pretto T."/>
            <person name="Oidtmann B."/>
        </authorList>
    </citation>
    <scope>NUCLEOTIDE SEQUENCE [LARGE SCALE GENOMIC DNA]</scope>
    <source>
        <strain evidence="3 4">KB13</strain>
    </source>
</reference>
<sequence length="277" mass="30335">MAATSRATMSGVVRREAGDGAGRLYDDLHKTEAAAAAATVVVRLHPINPRRTTTTSGGSRPFGSSATQYLVDEFRRSEVYHRLAPSIRDALQALYAKGHVRELLNDSVLSRLVKLPEHLAVRAVENLGNTDASHVDNIHGFFVGIISRVYERDRGPPPAASGMTQPPLGDDRYSDYSSSAPRLRESMPPPQNHSRGQQQWSQSPVHDQLIRGLSPQVQAQLQHMAATGVMTAVDEWGEKCYEILAQLSESLAIEVLKRFTMANLDTVRNRSGTVGTN</sequence>
<comment type="caution">
    <text evidence="3">The sequence shown here is derived from an EMBL/GenBank/DDBJ whole genome shotgun (WGS) entry which is preliminary data.</text>
</comment>
<dbReference type="InterPro" id="IPR041337">
    <property type="entry name" value="hnRNP_Q_AcD"/>
</dbReference>
<dbReference type="Pfam" id="PF18360">
    <property type="entry name" value="hnRNP_Q_AcD"/>
    <property type="match status" value="2"/>
</dbReference>
<evidence type="ECO:0000313" key="4">
    <source>
        <dbReference type="Proteomes" id="UP000275652"/>
    </source>
</evidence>
<evidence type="ECO:0000256" key="1">
    <source>
        <dbReference type="SAM" id="MobiDB-lite"/>
    </source>
</evidence>
<dbReference type="EMBL" id="QUTI01015093">
    <property type="protein sequence ID" value="RLO11791.1"/>
    <property type="molecule type" value="Genomic_DNA"/>
</dbReference>
<feature type="region of interest" description="Disordered" evidence="1">
    <location>
        <begin position="154"/>
        <end position="206"/>
    </location>
</feature>
<dbReference type="Proteomes" id="UP000275652">
    <property type="component" value="Unassembled WGS sequence"/>
</dbReference>
<evidence type="ECO:0000313" key="3">
    <source>
        <dbReference type="EMBL" id="RLO11791.1"/>
    </source>
</evidence>
<protein>
    <recommendedName>
        <fullName evidence="2">Heterogeneous nuclear ribonucleoprotein Q acidic domain-containing protein</fullName>
    </recommendedName>
</protein>
<name>A0A9X8E9T4_APHAT</name>
<proteinExistence type="predicted"/>
<evidence type="ECO:0000259" key="2">
    <source>
        <dbReference type="Pfam" id="PF18360"/>
    </source>
</evidence>
<feature type="compositionally biased region" description="Polar residues" evidence="1">
    <location>
        <begin position="192"/>
        <end position="205"/>
    </location>
</feature>
<feature type="domain" description="Heterogeneous nuclear ribonucleoprotein Q acidic" evidence="2">
    <location>
        <begin position="212"/>
        <end position="271"/>
    </location>
</feature>
<dbReference type="CDD" id="cd21039">
    <property type="entry name" value="NURR"/>
    <property type="match status" value="2"/>
</dbReference>
<feature type="domain" description="Heterogeneous nuclear ribonucleoprotein Q acidic" evidence="2">
    <location>
        <begin position="82"/>
        <end position="149"/>
    </location>
</feature>